<dbReference type="EMBL" id="JBHTAA010000002">
    <property type="protein sequence ID" value="MFC7203286.1"/>
    <property type="molecule type" value="Genomic_DNA"/>
</dbReference>
<proteinExistence type="predicted"/>
<dbReference type="AlphaFoldDB" id="A0ABD5ZDK4"/>
<protein>
    <submittedName>
        <fullName evidence="1">Uncharacterized protein</fullName>
    </submittedName>
</protein>
<gene>
    <name evidence="1" type="ORF">ACFQJC_07145</name>
</gene>
<name>A0ABD5ZDK4_9EURY</name>
<comment type="caution">
    <text evidence="1">The sequence shown here is derived from an EMBL/GenBank/DDBJ whole genome shotgun (WGS) entry which is preliminary data.</text>
</comment>
<accession>A0ABD5ZDK4</accession>
<dbReference type="Proteomes" id="UP001596481">
    <property type="component" value="Unassembled WGS sequence"/>
</dbReference>
<reference evidence="1 2" key="1">
    <citation type="journal article" date="2019" name="Int. J. Syst. Evol. Microbiol.">
        <title>The Global Catalogue of Microorganisms (GCM) 10K type strain sequencing project: providing services to taxonomists for standard genome sequencing and annotation.</title>
        <authorList>
            <consortium name="The Broad Institute Genomics Platform"/>
            <consortium name="The Broad Institute Genome Sequencing Center for Infectious Disease"/>
            <person name="Wu L."/>
            <person name="Ma J."/>
        </authorList>
    </citation>
    <scope>NUCLEOTIDE SEQUENCE [LARGE SCALE GENOMIC DNA]</scope>
    <source>
        <strain evidence="1 2">DSM 29988</strain>
    </source>
</reference>
<evidence type="ECO:0000313" key="2">
    <source>
        <dbReference type="Proteomes" id="UP001596481"/>
    </source>
</evidence>
<organism evidence="1 2">
    <name type="scientific">Haloferax namakaokahaiae</name>
    <dbReference type="NCBI Taxonomy" id="1748331"/>
    <lineage>
        <taxon>Archaea</taxon>
        <taxon>Methanobacteriati</taxon>
        <taxon>Methanobacteriota</taxon>
        <taxon>Stenosarchaea group</taxon>
        <taxon>Halobacteria</taxon>
        <taxon>Halobacteriales</taxon>
        <taxon>Haloferacaceae</taxon>
        <taxon>Haloferax</taxon>
    </lineage>
</organism>
<keyword evidence="2" id="KW-1185">Reference proteome</keyword>
<evidence type="ECO:0000313" key="1">
    <source>
        <dbReference type="EMBL" id="MFC7203286.1"/>
    </source>
</evidence>
<sequence length="106" mass="11682">MVFELDLEAKADATDDVPSAADVLDGRGEITIDELFSSSFVTQYTDFESFDEMLAASPSDASSADELSLIPDGTWDEFVAEHTVFDDEEAMVLAVRDHWVAEQLDL</sequence>
<dbReference type="RefSeq" id="WP_390222625.1">
    <property type="nucleotide sequence ID" value="NZ_JBHTAA010000002.1"/>
</dbReference>